<evidence type="ECO:0000259" key="8">
    <source>
        <dbReference type="Pfam" id="PF25954"/>
    </source>
</evidence>
<evidence type="ECO:0000313" key="10">
    <source>
        <dbReference type="Proteomes" id="UP001595791"/>
    </source>
</evidence>
<dbReference type="PANTHER" id="PTHR30386">
    <property type="entry name" value="MEMBRANE FUSION SUBUNIT OF EMRAB-TOLC MULTIDRUG EFFLUX PUMP"/>
    <property type="match status" value="1"/>
</dbReference>
<dbReference type="Pfam" id="PF25954">
    <property type="entry name" value="Beta-barrel_RND_2"/>
    <property type="match status" value="1"/>
</dbReference>
<organism evidence="9 10">
    <name type="scientific">Chitinimonas lacunae</name>
    <dbReference type="NCBI Taxonomy" id="1963018"/>
    <lineage>
        <taxon>Bacteria</taxon>
        <taxon>Pseudomonadati</taxon>
        <taxon>Pseudomonadota</taxon>
        <taxon>Betaproteobacteria</taxon>
        <taxon>Neisseriales</taxon>
        <taxon>Chitinibacteraceae</taxon>
        <taxon>Chitinimonas</taxon>
    </lineage>
</organism>
<keyword evidence="3 6" id="KW-1133">Transmembrane helix</keyword>
<dbReference type="InterPro" id="IPR050739">
    <property type="entry name" value="MFP"/>
</dbReference>
<evidence type="ECO:0000256" key="4">
    <source>
        <dbReference type="ARBA" id="ARBA00023136"/>
    </source>
</evidence>
<comment type="caution">
    <text evidence="9">The sequence shown here is derived from an EMBL/GenBank/DDBJ whole genome shotgun (WGS) entry which is preliminary data.</text>
</comment>
<dbReference type="PANTHER" id="PTHR30386:SF26">
    <property type="entry name" value="TRANSPORT PROTEIN COMB"/>
    <property type="match status" value="1"/>
</dbReference>
<comment type="subcellular location">
    <subcellularLocation>
        <location evidence="1">Membrane</location>
        <topology evidence="1">Single-pass membrane protein</topology>
    </subcellularLocation>
</comment>
<dbReference type="Pfam" id="PF25917">
    <property type="entry name" value="BSH_RND"/>
    <property type="match status" value="1"/>
</dbReference>
<evidence type="ECO:0000256" key="1">
    <source>
        <dbReference type="ARBA" id="ARBA00004167"/>
    </source>
</evidence>
<feature type="domain" description="CusB-like beta-barrel" evidence="8">
    <location>
        <begin position="256"/>
        <end position="299"/>
    </location>
</feature>
<gene>
    <name evidence="9" type="ORF">ACFOW7_20210</name>
</gene>
<evidence type="ECO:0000256" key="6">
    <source>
        <dbReference type="SAM" id="Phobius"/>
    </source>
</evidence>
<dbReference type="InterPro" id="IPR058625">
    <property type="entry name" value="MdtA-like_BSH"/>
</dbReference>
<dbReference type="InterPro" id="IPR058792">
    <property type="entry name" value="Beta-barrel_RND_2"/>
</dbReference>
<dbReference type="Proteomes" id="UP001595791">
    <property type="component" value="Unassembled WGS sequence"/>
</dbReference>
<dbReference type="Gene3D" id="2.40.30.170">
    <property type="match status" value="1"/>
</dbReference>
<dbReference type="PRINTS" id="PR01490">
    <property type="entry name" value="RTXTOXIND"/>
</dbReference>
<feature type="coiled-coil region" evidence="5">
    <location>
        <begin position="124"/>
        <end position="151"/>
    </location>
</feature>
<feature type="transmembrane region" description="Helical" evidence="6">
    <location>
        <begin position="15"/>
        <end position="33"/>
    </location>
</feature>
<reference evidence="10" key="1">
    <citation type="journal article" date="2019" name="Int. J. Syst. Evol. Microbiol.">
        <title>The Global Catalogue of Microorganisms (GCM) 10K type strain sequencing project: providing services to taxonomists for standard genome sequencing and annotation.</title>
        <authorList>
            <consortium name="The Broad Institute Genomics Platform"/>
            <consortium name="The Broad Institute Genome Sequencing Center for Infectious Disease"/>
            <person name="Wu L."/>
            <person name="Ma J."/>
        </authorList>
    </citation>
    <scope>NUCLEOTIDE SEQUENCE [LARGE SCALE GENOMIC DNA]</scope>
    <source>
        <strain evidence="10">LMG 29894</strain>
    </source>
</reference>
<sequence>MQHDSPPAKAGKARLLLALALVGIGGWLGYHLWHGRHFVETDNAQIEGHLIPIAARVSGYVQAVGVSDNQPIRSGALLVKIDDRDYRARLSQAEAELAIARAAAGERGNTGQAEAQLRYTEATAAAAGASVAQAEANAERARNDLARTRMLAAKGMATQAQLDAAETGARAAESQLRSARGTALAASRQIGVSSAGLKSAQAKVDAVRAQRDLAAIQLSDTTIKAPSGGIVSRKAVEVGQLVQAGQPLMTVVPLDEVWVVANLKETDIGRVRVGMPADIVVDAYPDRHFSGHIESFSPATGAKFTLLPPDNASGNFTKVVQRLPVRIRLDRFDPNSTPLRPGMSVEASIRVG</sequence>
<dbReference type="SUPFAM" id="SSF111369">
    <property type="entry name" value="HlyD-like secretion proteins"/>
    <property type="match status" value="2"/>
</dbReference>
<accession>A0ABV8MY35</accession>
<dbReference type="Gene3D" id="1.10.287.470">
    <property type="entry name" value="Helix hairpin bin"/>
    <property type="match status" value="1"/>
</dbReference>
<evidence type="ECO:0000256" key="5">
    <source>
        <dbReference type="SAM" id="Coils"/>
    </source>
</evidence>
<dbReference type="Gene3D" id="2.40.50.100">
    <property type="match status" value="1"/>
</dbReference>
<evidence type="ECO:0000259" key="7">
    <source>
        <dbReference type="Pfam" id="PF25917"/>
    </source>
</evidence>
<keyword evidence="10" id="KW-1185">Reference proteome</keyword>
<proteinExistence type="predicted"/>
<feature type="domain" description="Multidrug resistance protein MdtA-like barrel-sandwich hybrid" evidence="7">
    <location>
        <begin position="53"/>
        <end position="252"/>
    </location>
</feature>
<evidence type="ECO:0000256" key="3">
    <source>
        <dbReference type="ARBA" id="ARBA00022989"/>
    </source>
</evidence>
<name>A0ABV8MY35_9NEIS</name>
<keyword evidence="5" id="KW-0175">Coiled coil</keyword>
<evidence type="ECO:0000256" key="2">
    <source>
        <dbReference type="ARBA" id="ARBA00022692"/>
    </source>
</evidence>
<dbReference type="RefSeq" id="WP_378167856.1">
    <property type="nucleotide sequence ID" value="NZ_JBHSBU010000001.1"/>
</dbReference>
<protein>
    <submittedName>
        <fullName evidence="9">HlyD family secretion protein</fullName>
    </submittedName>
</protein>
<keyword evidence="2 6" id="KW-0812">Transmembrane</keyword>
<evidence type="ECO:0000313" key="9">
    <source>
        <dbReference type="EMBL" id="MFC4161662.1"/>
    </source>
</evidence>
<dbReference type="EMBL" id="JBHSBU010000001">
    <property type="protein sequence ID" value="MFC4161662.1"/>
    <property type="molecule type" value="Genomic_DNA"/>
</dbReference>
<keyword evidence="4 6" id="KW-0472">Membrane</keyword>